<dbReference type="EMBL" id="JBHSFZ010000031">
    <property type="protein sequence ID" value="MFC4595442.1"/>
    <property type="molecule type" value="Genomic_DNA"/>
</dbReference>
<dbReference type="InterPro" id="IPR038614">
    <property type="entry name" value="GK_N_sf"/>
</dbReference>
<dbReference type="InterPro" id="IPR007835">
    <property type="entry name" value="MOFRL"/>
</dbReference>
<dbReference type="Pfam" id="PF13660">
    <property type="entry name" value="DUF4147"/>
    <property type="match status" value="1"/>
</dbReference>
<dbReference type="PANTHER" id="PTHR12227:SF0">
    <property type="entry name" value="GLYCERATE KINASE"/>
    <property type="match status" value="1"/>
</dbReference>
<keyword evidence="3" id="KW-0418">Kinase</keyword>
<protein>
    <submittedName>
        <fullName evidence="3">Glycerate kinase</fullName>
    </submittedName>
</protein>
<dbReference type="GO" id="GO:0016301">
    <property type="term" value="F:kinase activity"/>
    <property type="evidence" value="ECO:0007669"/>
    <property type="project" value="UniProtKB-KW"/>
</dbReference>
<comment type="caution">
    <text evidence="3">The sequence shown here is derived from an EMBL/GenBank/DDBJ whole genome shotgun (WGS) entry which is preliminary data.</text>
</comment>
<dbReference type="SUPFAM" id="SSF82544">
    <property type="entry name" value="GckA/TtuD-like"/>
    <property type="match status" value="1"/>
</dbReference>
<evidence type="ECO:0000259" key="1">
    <source>
        <dbReference type="Pfam" id="PF05161"/>
    </source>
</evidence>
<accession>A0ABV9F0K3</accession>
<dbReference type="Gene3D" id="3.40.1480.10">
    <property type="entry name" value="MOFRL domain"/>
    <property type="match status" value="1"/>
</dbReference>
<feature type="domain" description="MOFRL" evidence="1">
    <location>
        <begin position="329"/>
        <end position="433"/>
    </location>
</feature>
<evidence type="ECO:0000313" key="4">
    <source>
        <dbReference type="Proteomes" id="UP001595957"/>
    </source>
</evidence>
<dbReference type="Pfam" id="PF05161">
    <property type="entry name" value="MOFRL"/>
    <property type="match status" value="1"/>
</dbReference>
<dbReference type="Proteomes" id="UP001595957">
    <property type="component" value="Unassembled WGS sequence"/>
</dbReference>
<evidence type="ECO:0000313" key="3">
    <source>
        <dbReference type="EMBL" id="MFC4595442.1"/>
    </source>
</evidence>
<dbReference type="PANTHER" id="PTHR12227">
    <property type="entry name" value="GLYCERATE KINASE"/>
    <property type="match status" value="1"/>
</dbReference>
<proteinExistence type="predicted"/>
<gene>
    <name evidence="3" type="ORF">ACFO3E_14740</name>
</gene>
<feature type="domain" description="MOFRL-associated" evidence="2">
    <location>
        <begin position="16"/>
        <end position="255"/>
    </location>
</feature>
<dbReference type="RefSeq" id="WP_082919690.1">
    <property type="nucleotide sequence ID" value="NZ_JBHSFZ010000031.1"/>
</dbReference>
<sequence>MPVTIDTVQEARSLLKLLFGTALDAVRGDHLVESLGPPTKTGWFIKKDRQAIDWPMDPRGRLIVIGAGKAAAAMAQGIETLFGDRIDDGCIIVKRDHRAPLYRIRQLEAGHPLPDEAGVAATEELLRTVNGLTRNDSVIVLLSGGASALLVAPAAGITLSEKSSTTELLLRSGASIEEINCVRKQLSRVKGGQLLDYIAPAACLTLLLSDVPSGDHGSIGSGPTIRSSPGGDDPLEIIAHYGLLDHIPSAVRALLATPPAPLPHREVSRADVVLLGDSGSALDAVRHGARDAGLGFHVVNPNMTGNTHVQARSMAEVLRSCPAAQRPALFISAGETTLHVTGDGKGGRNQEFALVAALELEAVERVALLAAGTDGTDGPTDAAGAFADGSLVARAQALGLKPLKMLARNDSYTLFNMTQDLLRTGPTGTNVMDLVLGIAF</sequence>
<dbReference type="InterPro" id="IPR039760">
    <property type="entry name" value="MOFRL_protein"/>
</dbReference>
<dbReference type="InterPro" id="IPR025286">
    <property type="entry name" value="MOFRL_assoc_dom"/>
</dbReference>
<dbReference type="Gene3D" id="3.40.50.10180">
    <property type="entry name" value="Glycerate kinase, MOFRL-like N-terminal domain"/>
    <property type="match status" value="1"/>
</dbReference>
<evidence type="ECO:0000259" key="2">
    <source>
        <dbReference type="Pfam" id="PF13660"/>
    </source>
</evidence>
<keyword evidence="3" id="KW-0808">Transferase</keyword>
<name>A0ABV9F0K3_9SPHN</name>
<dbReference type="InterPro" id="IPR037035">
    <property type="entry name" value="GK-like_C_sf"/>
</dbReference>
<reference evidence="4" key="1">
    <citation type="journal article" date="2019" name="Int. J. Syst. Evol. Microbiol.">
        <title>The Global Catalogue of Microorganisms (GCM) 10K type strain sequencing project: providing services to taxonomists for standard genome sequencing and annotation.</title>
        <authorList>
            <consortium name="The Broad Institute Genomics Platform"/>
            <consortium name="The Broad Institute Genome Sequencing Center for Infectious Disease"/>
            <person name="Wu L."/>
            <person name="Ma J."/>
        </authorList>
    </citation>
    <scope>NUCLEOTIDE SEQUENCE [LARGE SCALE GENOMIC DNA]</scope>
    <source>
        <strain evidence="4">NBRC 103632</strain>
    </source>
</reference>
<organism evidence="3 4">
    <name type="scientific">Sphingobium tyrosinilyticum</name>
    <dbReference type="NCBI Taxonomy" id="2715436"/>
    <lineage>
        <taxon>Bacteria</taxon>
        <taxon>Pseudomonadati</taxon>
        <taxon>Pseudomonadota</taxon>
        <taxon>Alphaproteobacteria</taxon>
        <taxon>Sphingomonadales</taxon>
        <taxon>Sphingomonadaceae</taxon>
        <taxon>Sphingobium</taxon>
    </lineage>
</organism>
<keyword evidence="4" id="KW-1185">Reference proteome</keyword>